<protein>
    <submittedName>
        <fullName evidence="8">Cache domain-containing protein</fullName>
    </submittedName>
</protein>
<evidence type="ECO:0000256" key="2">
    <source>
        <dbReference type="ARBA" id="ARBA00022475"/>
    </source>
</evidence>
<evidence type="ECO:0000256" key="5">
    <source>
        <dbReference type="ARBA" id="ARBA00023136"/>
    </source>
</evidence>
<keyword evidence="2" id="KW-1003">Cell membrane</keyword>
<comment type="subcellular location">
    <subcellularLocation>
        <location evidence="1">Cell membrane</location>
        <topology evidence="1">Multi-pass membrane protein</topology>
    </subcellularLocation>
</comment>
<reference evidence="8 9" key="1">
    <citation type="submission" date="2020-08" db="EMBL/GenBank/DDBJ databases">
        <title>Novel species isolated from subtropical streams in China.</title>
        <authorList>
            <person name="Lu H."/>
        </authorList>
    </citation>
    <scope>NUCLEOTIDE SEQUENCE [LARGE SCALE GENOMIC DNA]</scope>
    <source>
        <strain evidence="8 9">FT31W</strain>
    </source>
</reference>
<dbReference type="Proteomes" id="UP000613113">
    <property type="component" value="Unassembled WGS sequence"/>
</dbReference>
<evidence type="ECO:0000256" key="3">
    <source>
        <dbReference type="ARBA" id="ARBA00022692"/>
    </source>
</evidence>
<evidence type="ECO:0000259" key="7">
    <source>
        <dbReference type="SMART" id="SM01049"/>
    </source>
</evidence>
<keyword evidence="4" id="KW-1133">Transmembrane helix</keyword>
<dbReference type="Gene3D" id="3.30.450.20">
    <property type="entry name" value="PAS domain"/>
    <property type="match status" value="1"/>
</dbReference>
<keyword evidence="6" id="KW-0732">Signal</keyword>
<evidence type="ECO:0000256" key="6">
    <source>
        <dbReference type="SAM" id="SignalP"/>
    </source>
</evidence>
<name>A0ABR6YPL1_9BURK</name>
<dbReference type="Pfam" id="PF17200">
    <property type="entry name" value="sCache_2"/>
    <property type="match status" value="1"/>
</dbReference>
<accession>A0ABR6YPL1</accession>
<gene>
    <name evidence="8" type="ORF">H8K27_11900</name>
</gene>
<feature type="signal peptide" evidence="6">
    <location>
        <begin position="1"/>
        <end position="23"/>
    </location>
</feature>
<feature type="chain" id="PRO_5046383024" evidence="6">
    <location>
        <begin position="24"/>
        <end position="152"/>
    </location>
</feature>
<evidence type="ECO:0000256" key="1">
    <source>
        <dbReference type="ARBA" id="ARBA00004651"/>
    </source>
</evidence>
<organism evidence="8 9">
    <name type="scientific">Undibacterium griseum</name>
    <dbReference type="NCBI Taxonomy" id="2762295"/>
    <lineage>
        <taxon>Bacteria</taxon>
        <taxon>Pseudomonadati</taxon>
        <taxon>Pseudomonadota</taxon>
        <taxon>Betaproteobacteria</taxon>
        <taxon>Burkholderiales</taxon>
        <taxon>Oxalobacteraceae</taxon>
        <taxon>Undibacterium</taxon>
    </lineage>
</organism>
<dbReference type="EMBL" id="JACOGC010000004">
    <property type="protein sequence ID" value="MBC3885837.1"/>
    <property type="molecule type" value="Genomic_DNA"/>
</dbReference>
<keyword evidence="9" id="KW-1185">Reference proteome</keyword>
<keyword evidence="5" id="KW-0472">Membrane</keyword>
<proteinExistence type="predicted"/>
<evidence type="ECO:0000313" key="9">
    <source>
        <dbReference type="Proteomes" id="UP000613113"/>
    </source>
</evidence>
<comment type="caution">
    <text evidence="8">The sequence shown here is derived from an EMBL/GenBank/DDBJ whole genome shotgun (WGS) entry which is preliminary data.</text>
</comment>
<keyword evidence="3" id="KW-0812">Transmembrane</keyword>
<sequence>MRSIFKIFSLFFFSFILSTAAIAAEHGTAQEAEAMVKKAIAYMKTNGQEKALAEFNNPKGSFVDRDLYVWVAENNGKAIAHGANQRLVGKDLRTLRDVDNKAFIEEIMTMANNKGKGWVDYKWPNPVTKAIEAKSTYFEKSGDLIFACGIYK</sequence>
<evidence type="ECO:0000313" key="8">
    <source>
        <dbReference type="EMBL" id="MBC3885837.1"/>
    </source>
</evidence>
<evidence type="ECO:0000256" key="4">
    <source>
        <dbReference type="ARBA" id="ARBA00022989"/>
    </source>
</evidence>
<dbReference type="InterPro" id="IPR033480">
    <property type="entry name" value="sCache_2"/>
</dbReference>
<feature type="domain" description="Single Cache" evidence="7">
    <location>
        <begin position="21"/>
        <end position="105"/>
    </location>
</feature>
<dbReference type="SMART" id="SM01049">
    <property type="entry name" value="Cache_2"/>
    <property type="match status" value="1"/>
</dbReference>